<feature type="region of interest" description="Disordered" evidence="12">
    <location>
        <begin position="737"/>
        <end position="759"/>
    </location>
</feature>
<evidence type="ECO:0000256" key="12">
    <source>
        <dbReference type="SAM" id="MobiDB-lite"/>
    </source>
</evidence>
<evidence type="ECO:0000256" key="6">
    <source>
        <dbReference type="ARBA" id="ARBA00022853"/>
    </source>
</evidence>
<dbReference type="InterPro" id="IPR000286">
    <property type="entry name" value="HDACs"/>
</dbReference>
<keyword evidence="6 11" id="KW-0156">Chromatin regulator</keyword>
<dbReference type="Pfam" id="PF09757">
    <property type="entry name" value="Arb2-like"/>
    <property type="match status" value="1"/>
</dbReference>
<name>A0A6P8AVR3_PYRGI</name>
<accession>A0A6P8AVR3</accession>
<feature type="compositionally biased region" description="Acidic residues" evidence="12">
    <location>
        <begin position="746"/>
        <end position="759"/>
    </location>
</feature>
<dbReference type="SUPFAM" id="SSF52768">
    <property type="entry name" value="Arginase/deacetylase"/>
    <property type="match status" value="1"/>
</dbReference>
<evidence type="ECO:0000256" key="11">
    <source>
        <dbReference type="PIRNR" id="PIRNR037919"/>
    </source>
</evidence>
<dbReference type="EC" id="3.5.1.98" evidence="3 11"/>
<evidence type="ECO:0000256" key="8">
    <source>
        <dbReference type="ARBA" id="ARBA00023163"/>
    </source>
</evidence>
<evidence type="ECO:0000256" key="5">
    <source>
        <dbReference type="ARBA" id="ARBA00022801"/>
    </source>
</evidence>
<reference evidence="15 16" key="1">
    <citation type="journal article" date="2019" name="Mol. Biol. Evol.">
        <title>Blast fungal genomes show frequent chromosomal changes, gene gains and losses, and effector gene turnover.</title>
        <authorList>
            <person name="Gomez Luciano L.B."/>
            <person name="Jason Tsai I."/>
            <person name="Chuma I."/>
            <person name="Tosa Y."/>
            <person name="Chen Y.H."/>
            <person name="Li J.Y."/>
            <person name="Li M.Y."/>
            <person name="Jade Lu M.Y."/>
            <person name="Nakayashiki H."/>
            <person name="Li W.H."/>
        </authorList>
    </citation>
    <scope>NUCLEOTIDE SEQUENCE [LARGE SCALE GENOMIC DNA]</scope>
    <source>
        <strain evidence="15 16">NI907</strain>
    </source>
</reference>
<keyword evidence="9 11" id="KW-0539">Nucleus</keyword>
<keyword evidence="5 11" id="KW-0378">Hydrolase</keyword>
<comment type="function">
    <text evidence="11">Responsible for the deacetylation of lysine residues on the N-terminal part of the core histones (H2A, H2B, H3 and H4). Histone deacetylation gives a tag for epigenetic repression and plays an important role in transcriptional regulation, cell cycle progression and developmental events.</text>
</comment>
<keyword evidence="7 11" id="KW-0805">Transcription regulation</keyword>
<sequence>MEEDAVMEGDGPLLPVNGDSNGYPNVREIAAGFNDDQMQLQFRDDEYGETQLHLEDDGDNELELYDPRDFPDDLRRRGLLPTGCCYDDRMKLHANSDFGAAPHHPEDPSRIEAIFKTFKQAGLVFTGTDSELIEIIANKPTSYMWRIPAREATKEEICLVHYAKHYEWVKELSTKPTAELRRLTKELDKGLTSVYVGSLTFEASLISAGGAIETCKSIVSGQIKNGFAVIRPPGHHAEQDSAMGFCIFNNVPIAAKVCQAEYPELCQKILILDWDVHHGNGIQNVFYEDPNVLYISLHVYKNGEFYPGKPENPMTADGSISSCGSGPGLGRNINIGWEDQGMGDGEYMAAFQKIIMPIAHEFNPDLVIISAGFDAAAGDQLGGCFVTPQCYAHMTHMLMSLAHGRVAVCLEGGYNLSAISKSALAVARTLMGEPPPKMDMASPKINREAARLLAQVQAYQAPYWECMRPGVVDVEEEQRFGSERLHDVIRQAQKWKLSKEFGMLPLYIQRENAYKSFENQVLVTPRIHLARKIMVIIHDAPELLAQPDPLDNHLDPHNAWVNDGVYQYINWAVKEKFGVIDINVPQYITRPEDTDAHTRATDERELQRQILEITTFIWDNYLQLYDTAEDIFLIGVGAAYLGIKTLLINRECKPRISGVVSFVTGNLRPVKSDVDPDLSTWYRDNSRIYVGSDHACWLDNDLTRKVNKRRFGAVKRSPVTGLARMMREHAQDAQAWIKSRIRTPEDGGDTTDEDDGSGE</sequence>
<protein>
    <recommendedName>
        <fullName evidence="3 11">Histone deacetylase</fullName>
        <ecNumber evidence="3 11">3.5.1.98</ecNumber>
    </recommendedName>
</protein>
<dbReference type="GO" id="GO:0031078">
    <property type="term" value="F:histone H3K14 deacetylase activity, hydrolytic mechanism"/>
    <property type="evidence" value="ECO:0007669"/>
    <property type="project" value="UniProtKB-UniRule"/>
</dbReference>
<dbReference type="RefSeq" id="XP_030978977.1">
    <property type="nucleotide sequence ID" value="XM_031128164.1"/>
</dbReference>
<comment type="similarity">
    <text evidence="2 11">Belongs to the histone deacetylase family. HD type 2 subfamily.</text>
</comment>
<keyword evidence="8 11" id="KW-0804">Transcription</keyword>
<dbReference type="OrthoDB" id="424012at2759"/>
<dbReference type="InterPro" id="IPR023696">
    <property type="entry name" value="Ureohydrolase_dom_sf"/>
</dbReference>
<evidence type="ECO:0000259" key="14">
    <source>
        <dbReference type="Pfam" id="PF09757"/>
    </source>
</evidence>
<dbReference type="AlphaFoldDB" id="A0A6P8AVR3"/>
<dbReference type="Gene3D" id="3.40.800.20">
    <property type="entry name" value="Histone deacetylase domain"/>
    <property type="match status" value="1"/>
</dbReference>
<dbReference type="PANTHER" id="PTHR10625:SF5">
    <property type="entry name" value="HISTONE DEACETYLASE"/>
    <property type="match status" value="1"/>
</dbReference>
<evidence type="ECO:0000313" key="16">
    <source>
        <dbReference type="RefSeq" id="XP_030978977.1"/>
    </source>
</evidence>
<evidence type="ECO:0000256" key="7">
    <source>
        <dbReference type="ARBA" id="ARBA00023015"/>
    </source>
</evidence>
<proteinExistence type="inferred from homology"/>
<reference evidence="16" key="3">
    <citation type="submission" date="2025-08" db="UniProtKB">
        <authorList>
            <consortium name="RefSeq"/>
        </authorList>
    </citation>
    <scope>IDENTIFICATION</scope>
    <source>
        <strain evidence="16">NI907</strain>
    </source>
</reference>
<comment type="subcellular location">
    <subcellularLocation>
        <location evidence="1 11">Nucleus</location>
    </subcellularLocation>
</comment>
<evidence type="ECO:0000256" key="10">
    <source>
        <dbReference type="ARBA" id="ARBA00048287"/>
    </source>
</evidence>
<organism evidence="15 16">
    <name type="scientific">Pyricularia grisea</name>
    <name type="common">Crabgrass-specific blast fungus</name>
    <name type="synonym">Magnaporthe grisea</name>
    <dbReference type="NCBI Taxonomy" id="148305"/>
    <lineage>
        <taxon>Eukaryota</taxon>
        <taxon>Fungi</taxon>
        <taxon>Dikarya</taxon>
        <taxon>Ascomycota</taxon>
        <taxon>Pezizomycotina</taxon>
        <taxon>Sordariomycetes</taxon>
        <taxon>Sordariomycetidae</taxon>
        <taxon>Magnaporthales</taxon>
        <taxon>Pyriculariaceae</taxon>
        <taxon>Pyricularia</taxon>
    </lineage>
</organism>
<dbReference type="PANTHER" id="PTHR10625">
    <property type="entry name" value="HISTONE DEACETYLASE HDAC1-RELATED"/>
    <property type="match status" value="1"/>
</dbReference>
<keyword evidence="4 11" id="KW-0678">Repressor</keyword>
<evidence type="ECO:0000256" key="3">
    <source>
        <dbReference type="ARBA" id="ARBA00012111"/>
    </source>
</evidence>
<dbReference type="GO" id="GO:0000118">
    <property type="term" value="C:histone deacetylase complex"/>
    <property type="evidence" value="ECO:0007669"/>
    <property type="project" value="TreeGrafter"/>
</dbReference>
<evidence type="ECO:0000256" key="2">
    <source>
        <dbReference type="ARBA" id="ARBA00007738"/>
    </source>
</evidence>
<evidence type="ECO:0000313" key="15">
    <source>
        <dbReference type="Proteomes" id="UP000515153"/>
    </source>
</evidence>
<feature type="domain" description="Arb2-like" evidence="14">
    <location>
        <begin position="484"/>
        <end position="742"/>
    </location>
</feature>
<evidence type="ECO:0000256" key="9">
    <source>
        <dbReference type="ARBA" id="ARBA00023242"/>
    </source>
</evidence>
<evidence type="ECO:0000256" key="4">
    <source>
        <dbReference type="ARBA" id="ARBA00022491"/>
    </source>
</evidence>
<gene>
    <name evidence="16" type="ORF">PgNI_08165</name>
</gene>
<comment type="catalytic activity">
    <reaction evidence="10 11">
        <text>N(6)-acetyl-L-lysyl-[histone] + H2O = L-lysyl-[histone] + acetate</text>
        <dbReference type="Rhea" id="RHEA:58196"/>
        <dbReference type="Rhea" id="RHEA-COMP:9845"/>
        <dbReference type="Rhea" id="RHEA-COMP:11338"/>
        <dbReference type="ChEBI" id="CHEBI:15377"/>
        <dbReference type="ChEBI" id="CHEBI:29969"/>
        <dbReference type="ChEBI" id="CHEBI:30089"/>
        <dbReference type="ChEBI" id="CHEBI:61930"/>
        <dbReference type="EC" id="3.5.1.98"/>
    </reaction>
</comment>
<evidence type="ECO:0000256" key="1">
    <source>
        <dbReference type="ARBA" id="ARBA00004123"/>
    </source>
</evidence>
<dbReference type="InterPro" id="IPR019154">
    <property type="entry name" value="Arb2-like_domain"/>
</dbReference>
<dbReference type="GeneID" id="41963073"/>
<dbReference type="PRINTS" id="PR01270">
    <property type="entry name" value="HDASUPER"/>
</dbReference>
<reference evidence="16" key="2">
    <citation type="submission" date="2019-10" db="EMBL/GenBank/DDBJ databases">
        <authorList>
            <consortium name="NCBI Genome Project"/>
        </authorList>
    </citation>
    <scope>NUCLEOTIDE SEQUENCE</scope>
    <source>
        <strain evidence="16">NI907</strain>
    </source>
</reference>
<dbReference type="InterPro" id="IPR023801">
    <property type="entry name" value="His_deacetylse_dom"/>
</dbReference>
<evidence type="ECO:0000259" key="13">
    <source>
        <dbReference type="Pfam" id="PF00850"/>
    </source>
</evidence>
<feature type="domain" description="Histone deacetylase" evidence="13">
    <location>
        <begin position="104"/>
        <end position="429"/>
    </location>
</feature>
<dbReference type="KEGG" id="pgri:PgNI_08165"/>
<dbReference type="InterPro" id="IPR017321">
    <property type="entry name" value="Hist_deAcase_II_yeast"/>
</dbReference>
<dbReference type="PIRSF" id="PIRSF037919">
    <property type="entry name" value="HDAC_II_yeast"/>
    <property type="match status" value="1"/>
</dbReference>
<dbReference type="InterPro" id="IPR037138">
    <property type="entry name" value="His_deacetylse_dom_sf"/>
</dbReference>
<dbReference type="Proteomes" id="UP000515153">
    <property type="component" value="Chromosome V"/>
</dbReference>
<feature type="region of interest" description="Disordered" evidence="12">
    <location>
        <begin position="1"/>
        <end position="21"/>
    </location>
</feature>
<dbReference type="Pfam" id="PF00850">
    <property type="entry name" value="Hist_deacetyl"/>
    <property type="match status" value="1"/>
</dbReference>
<dbReference type="GO" id="GO:0040029">
    <property type="term" value="P:epigenetic regulation of gene expression"/>
    <property type="evidence" value="ECO:0007669"/>
    <property type="project" value="TreeGrafter"/>
</dbReference>
<dbReference type="FunFam" id="3.40.800.20:FF:000005">
    <property type="entry name" value="histone deacetylase 6"/>
    <property type="match status" value="1"/>
</dbReference>
<keyword evidence="15" id="KW-1185">Reference proteome</keyword>